<dbReference type="CDD" id="cd16954">
    <property type="entry name" value="HATPase_PhoQ-like"/>
    <property type="match status" value="1"/>
</dbReference>
<dbReference type="InterPro" id="IPR003594">
    <property type="entry name" value="HATPase_dom"/>
</dbReference>
<dbReference type="GO" id="GO:0005524">
    <property type="term" value="F:ATP binding"/>
    <property type="evidence" value="ECO:0007669"/>
    <property type="project" value="UniProtKB-KW"/>
</dbReference>
<dbReference type="EMBL" id="QRHA01000012">
    <property type="protein sequence ID" value="RDV24277.1"/>
    <property type="molecule type" value="Genomic_DNA"/>
</dbReference>
<keyword evidence="6 12" id="KW-0812">Transmembrane</keyword>
<comment type="subcellular location">
    <subcellularLocation>
        <location evidence="2">Membrane</location>
    </subcellularLocation>
</comment>
<evidence type="ECO:0000256" key="7">
    <source>
        <dbReference type="ARBA" id="ARBA00022741"/>
    </source>
</evidence>
<dbReference type="InterPro" id="IPR058619">
    <property type="entry name" value="PhoQ/CarS-like_HATPase"/>
</dbReference>
<proteinExistence type="predicted"/>
<keyword evidence="4" id="KW-0597">Phosphoprotein</keyword>
<dbReference type="Proteomes" id="UP000256561">
    <property type="component" value="Unassembled WGS sequence"/>
</dbReference>
<dbReference type="OrthoDB" id="9809567at2"/>
<dbReference type="PRINTS" id="PR00344">
    <property type="entry name" value="BCTRLSENSOR"/>
</dbReference>
<dbReference type="GO" id="GO:0000160">
    <property type="term" value="P:phosphorelay signal transduction system"/>
    <property type="evidence" value="ECO:0007669"/>
    <property type="project" value="TreeGrafter"/>
</dbReference>
<name>A0A3D8M3G2_9ALTE</name>
<comment type="caution">
    <text evidence="14">The sequence shown here is derived from an EMBL/GenBank/DDBJ whole genome shotgun (WGS) entry which is preliminary data.</text>
</comment>
<dbReference type="PANTHER" id="PTHR45436:SF4">
    <property type="entry name" value="SENSOR PROTEIN PHOQ"/>
    <property type="match status" value="1"/>
</dbReference>
<keyword evidence="11 12" id="KW-0472">Membrane</keyword>
<evidence type="ECO:0000256" key="6">
    <source>
        <dbReference type="ARBA" id="ARBA00022692"/>
    </source>
</evidence>
<organism evidence="14 15">
    <name type="scientific">Alteromonas aestuariivivens</name>
    <dbReference type="NCBI Taxonomy" id="1938339"/>
    <lineage>
        <taxon>Bacteria</taxon>
        <taxon>Pseudomonadati</taxon>
        <taxon>Pseudomonadota</taxon>
        <taxon>Gammaproteobacteria</taxon>
        <taxon>Alteromonadales</taxon>
        <taxon>Alteromonadaceae</taxon>
        <taxon>Alteromonas/Salinimonas group</taxon>
        <taxon>Alteromonas</taxon>
    </lineage>
</organism>
<dbReference type="EC" id="2.7.13.3" evidence="3"/>
<keyword evidence="15" id="KW-1185">Reference proteome</keyword>
<reference evidence="15" key="1">
    <citation type="submission" date="2018-08" db="EMBL/GenBank/DDBJ databases">
        <authorList>
            <person name="Zhang J."/>
            <person name="Du Z.-J."/>
        </authorList>
    </citation>
    <scope>NUCLEOTIDE SEQUENCE [LARGE SCALE GENOMIC DNA]</scope>
    <source>
        <strain evidence="15">KCTC 52655</strain>
    </source>
</reference>
<keyword evidence="8" id="KW-0418">Kinase</keyword>
<keyword evidence="7" id="KW-0547">Nucleotide-binding</keyword>
<keyword evidence="10 12" id="KW-1133">Transmembrane helix</keyword>
<dbReference type="GO" id="GO:0005886">
    <property type="term" value="C:plasma membrane"/>
    <property type="evidence" value="ECO:0007669"/>
    <property type="project" value="TreeGrafter"/>
</dbReference>
<dbReference type="InterPro" id="IPR050428">
    <property type="entry name" value="TCS_sensor_his_kinase"/>
</dbReference>
<sequence>MKEVSLRVRSVMLAVVMLGLFIPTTTVILDKAYTSSLIQAKLNELKLMNLALVSAFELDGAIPYMPELLYEEQLNIPDSGYMGLIVFRDNIVWQSASALHHPMSSPPPAPDVGEERFLSQYPAPFDEQKEYFAYAFTAEFASQADFEPVHFYIFNDKSEFSAEHKAFLGTVWQGMLILAAGMLALLFVGMNRVLAPVRALISDIKQTARGEQNTLEGNYPVEFDGLKNSINQLLQFEAQQRSRYKNRLGDLAHSLKTPLAVAMNTENLPVQAKDAMQHINQLIQRQLKRASAGQSGWQTAVTIGPIAHKVCAALNKVYQDKRLQIELTDDANARFLGDETDLMELLGNLLDNACKAARKRVHLTLQNHARWCEIRIEDDGPGIPEEKRTNLLKRGERLDTYTEGQGIGLAVVSDLVDIYQGRLKIERSATLEGASITLEFPYPD</sequence>
<comment type="catalytic activity">
    <reaction evidence="1">
        <text>ATP + protein L-histidine = ADP + protein N-phospho-L-histidine.</text>
        <dbReference type="EC" id="2.7.13.3"/>
    </reaction>
</comment>
<dbReference type="GO" id="GO:0004673">
    <property type="term" value="F:protein histidine kinase activity"/>
    <property type="evidence" value="ECO:0007669"/>
    <property type="project" value="UniProtKB-EC"/>
</dbReference>
<dbReference type="PANTHER" id="PTHR45436">
    <property type="entry name" value="SENSOR HISTIDINE KINASE YKOH"/>
    <property type="match status" value="1"/>
</dbReference>
<evidence type="ECO:0000256" key="3">
    <source>
        <dbReference type="ARBA" id="ARBA00012438"/>
    </source>
</evidence>
<evidence type="ECO:0000313" key="15">
    <source>
        <dbReference type="Proteomes" id="UP000256561"/>
    </source>
</evidence>
<dbReference type="AlphaFoldDB" id="A0A3D8M3G2"/>
<feature type="domain" description="Histidine kinase" evidence="13">
    <location>
        <begin position="250"/>
        <end position="444"/>
    </location>
</feature>
<evidence type="ECO:0000256" key="8">
    <source>
        <dbReference type="ARBA" id="ARBA00022777"/>
    </source>
</evidence>
<keyword evidence="5" id="KW-0808">Transferase</keyword>
<dbReference type="InterPro" id="IPR005467">
    <property type="entry name" value="His_kinase_dom"/>
</dbReference>
<evidence type="ECO:0000256" key="10">
    <source>
        <dbReference type="ARBA" id="ARBA00022989"/>
    </source>
</evidence>
<evidence type="ECO:0000256" key="11">
    <source>
        <dbReference type="ARBA" id="ARBA00023136"/>
    </source>
</evidence>
<feature type="transmembrane region" description="Helical" evidence="12">
    <location>
        <begin position="12"/>
        <end position="29"/>
    </location>
</feature>
<dbReference type="Pfam" id="PF02518">
    <property type="entry name" value="HATPase_c"/>
    <property type="match status" value="1"/>
</dbReference>
<gene>
    <name evidence="14" type="ORF">DXV75_14820</name>
</gene>
<evidence type="ECO:0000313" key="14">
    <source>
        <dbReference type="EMBL" id="RDV24277.1"/>
    </source>
</evidence>
<dbReference type="InterPro" id="IPR036890">
    <property type="entry name" value="HATPase_C_sf"/>
</dbReference>
<accession>A0A3D8M3G2</accession>
<protein>
    <recommendedName>
        <fullName evidence="3">histidine kinase</fullName>
        <ecNumber evidence="3">2.7.13.3</ecNumber>
    </recommendedName>
</protein>
<dbReference type="InterPro" id="IPR004358">
    <property type="entry name" value="Sig_transdc_His_kin-like_C"/>
</dbReference>
<evidence type="ECO:0000256" key="2">
    <source>
        <dbReference type="ARBA" id="ARBA00004370"/>
    </source>
</evidence>
<evidence type="ECO:0000256" key="4">
    <source>
        <dbReference type="ARBA" id="ARBA00022553"/>
    </source>
</evidence>
<dbReference type="PROSITE" id="PS50109">
    <property type="entry name" value="HIS_KIN"/>
    <property type="match status" value="1"/>
</dbReference>
<dbReference type="RefSeq" id="WP_115594207.1">
    <property type="nucleotide sequence ID" value="NZ_QRHA01000012.1"/>
</dbReference>
<evidence type="ECO:0000256" key="1">
    <source>
        <dbReference type="ARBA" id="ARBA00000085"/>
    </source>
</evidence>
<feature type="transmembrane region" description="Helical" evidence="12">
    <location>
        <begin position="166"/>
        <end position="188"/>
    </location>
</feature>
<evidence type="ECO:0000259" key="13">
    <source>
        <dbReference type="PROSITE" id="PS50109"/>
    </source>
</evidence>
<dbReference type="SUPFAM" id="SSF55874">
    <property type="entry name" value="ATPase domain of HSP90 chaperone/DNA topoisomerase II/histidine kinase"/>
    <property type="match status" value="1"/>
</dbReference>
<evidence type="ECO:0000256" key="5">
    <source>
        <dbReference type="ARBA" id="ARBA00022679"/>
    </source>
</evidence>
<dbReference type="SMART" id="SM00387">
    <property type="entry name" value="HATPase_c"/>
    <property type="match status" value="1"/>
</dbReference>
<evidence type="ECO:0000256" key="12">
    <source>
        <dbReference type="SAM" id="Phobius"/>
    </source>
</evidence>
<keyword evidence="9" id="KW-0067">ATP-binding</keyword>
<dbReference type="Gene3D" id="3.30.565.10">
    <property type="entry name" value="Histidine kinase-like ATPase, C-terminal domain"/>
    <property type="match status" value="1"/>
</dbReference>
<evidence type="ECO:0000256" key="9">
    <source>
        <dbReference type="ARBA" id="ARBA00022840"/>
    </source>
</evidence>